<reference evidence="2" key="1">
    <citation type="journal article" date="2020" name="bioRxiv">
        <title>A rank-normalized archaeal taxonomy based on genome phylogeny resolves widespread incomplete and uneven classifications.</title>
        <authorList>
            <person name="Rinke C."/>
            <person name="Chuvochina M."/>
            <person name="Mussig A.J."/>
            <person name="Chaumeil P.-A."/>
            <person name="Waite D.W."/>
            <person name="Whitman W.B."/>
            <person name="Parks D.H."/>
            <person name="Hugenholtz P."/>
        </authorList>
    </citation>
    <scope>NUCLEOTIDE SEQUENCE</scope>
    <source>
        <strain evidence="2">UBA12518</strain>
    </source>
</reference>
<dbReference type="InterPro" id="IPR036108">
    <property type="entry name" value="4pyrrol_syn_uPrphyn_synt_sf"/>
</dbReference>
<dbReference type="Proteomes" id="UP000600363">
    <property type="component" value="Unassembled WGS sequence"/>
</dbReference>
<protein>
    <submittedName>
        <fullName evidence="2">Uroporphyrinogen-III synthase</fullName>
    </submittedName>
</protein>
<dbReference type="GO" id="GO:0006780">
    <property type="term" value="P:uroporphyrinogen III biosynthetic process"/>
    <property type="evidence" value="ECO:0007669"/>
    <property type="project" value="InterPro"/>
</dbReference>
<dbReference type="PANTHER" id="PTHR40082:SF1">
    <property type="entry name" value="BLR5956 PROTEIN"/>
    <property type="match status" value="1"/>
</dbReference>
<dbReference type="GO" id="GO:0004852">
    <property type="term" value="F:uroporphyrinogen-III synthase activity"/>
    <property type="evidence" value="ECO:0007669"/>
    <property type="project" value="InterPro"/>
</dbReference>
<evidence type="ECO:0000259" key="1">
    <source>
        <dbReference type="Pfam" id="PF02602"/>
    </source>
</evidence>
<organism evidence="2 3">
    <name type="scientific">Methermicoccus shengliensis</name>
    <dbReference type="NCBI Taxonomy" id="660064"/>
    <lineage>
        <taxon>Archaea</taxon>
        <taxon>Methanobacteriati</taxon>
        <taxon>Methanobacteriota</taxon>
        <taxon>Stenosarchaea group</taxon>
        <taxon>Methanomicrobia</taxon>
        <taxon>Methanosarcinales</taxon>
        <taxon>Methermicoccaceae</taxon>
        <taxon>Methermicoccus</taxon>
    </lineage>
</organism>
<accession>A0A832RYB5</accession>
<name>A0A832RYB5_9EURY</name>
<evidence type="ECO:0000313" key="3">
    <source>
        <dbReference type="Proteomes" id="UP000600363"/>
    </source>
</evidence>
<dbReference type="Gene3D" id="3.40.50.10090">
    <property type="match status" value="2"/>
</dbReference>
<sequence>MRVGVMRPERYERECARVLARTGARMVFVPFIEIRPTKGRGLEDAVARLREGVSSTAVFTSANGVDIAFSQVGESLSEVLSNVDVVAIGPRTKKALAEREVVCRLPPTYTSEGICELLSDVEGGIEVLRSAHGDAALVERLARHHLVHECVLYTIAKLCGEPQHRFLHEVVGGGVDVLLFTSRMMVESFFECAQKAGVLDDLMRTLPNIEVVAIGPPTKRALASWGIGAKMPKEHSFSAMVELLEGGDD</sequence>
<dbReference type="AlphaFoldDB" id="A0A832RYB5"/>
<proteinExistence type="predicted"/>
<dbReference type="RefSeq" id="WP_084174152.1">
    <property type="nucleotide sequence ID" value="NZ_DUIH01000019.1"/>
</dbReference>
<dbReference type="PANTHER" id="PTHR40082">
    <property type="entry name" value="BLR5956 PROTEIN"/>
    <property type="match status" value="1"/>
</dbReference>
<evidence type="ECO:0000313" key="2">
    <source>
        <dbReference type="EMBL" id="HIH70064.1"/>
    </source>
</evidence>
<dbReference type="InterPro" id="IPR003754">
    <property type="entry name" value="4pyrrol_synth_uPrphyn_synth"/>
</dbReference>
<dbReference type="Pfam" id="PF02602">
    <property type="entry name" value="HEM4"/>
    <property type="match status" value="1"/>
</dbReference>
<gene>
    <name evidence="2" type="ORF">HA299_05585</name>
</gene>
<dbReference type="EMBL" id="DUIH01000019">
    <property type="protein sequence ID" value="HIH70064.1"/>
    <property type="molecule type" value="Genomic_DNA"/>
</dbReference>
<dbReference type="SUPFAM" id="SSF69618">
    <property type="entry name" value="HemD-like"/>
    <property type="match status" value="1"/>
</dbReference>
<dbReference type="InterPro" id="IPR039793">
    <property type="entry name" value="UROS/Hem4"/>
</dbReference>
<comment type="caution">
    <text evidence="2">The sequence shown here is derived from an EMBL/GenBank/DDBJ whole genome shotgun (WGS) entry which is preliminary data.</text>
</comment>
<feature type="domain" description="Tetrapyrrole biosynthesis uroporphyrinogen III synthase" evidence="1">
    <location>
        <begin position="15"/>
        <end position="242"/>
    </location>
</feature>
<dbReference type="CDD" id="cd06578">
    <property type="entry name" value="HemD"/>
    <property type="match status" value="1"/>
</dbReference>